<dbReference type="EMBL" id="FMSP01000023">
    <property type="protein sequence ID" value="SCV74663.1"/>
    <property type="molecule type" value="Genomic_DNA"/>
</dbReference>
<dbReference type="Pfam" id="PF05742">
    <property type="entry name" value="TANGO2"/>
    <property type="match status" value="2"/>
</dbReference>
<dbReference type="InterPro" id="IPR008551">
    <property type="entry name" value="TANGO2"/>
</dbReference>
<dbReference type="OrthoDB" id="191601at2759"/>
<dbReference type="Proteomes" id="UP000198372">
    <property type="component" value="Unassembled WGS sequence"/>
</dbReference>
<feature type="region of interest" description="Disordered" evidence="1">
    <location>
        <begin position="173"/>
        <end position="199"/>
    </location>
</feature>
<evidence type="ECO:0000256" key="1">
    <source>
        <dbReference type="SAM" id="MobiDB-lite"/>
    </source>
</evidence>
<sequence>MCIVFWKETSTHHIILGNRDEFLSRPTTKAAWHYQFSTSIPVLSGLDLEAGGGWLGLSLVPQACAATTSTSIPPHVQADGDEHDHPPAKLRFATLTNFTEPPPTTEGEKKRPSRGHLVKNVLVHTDSTVEQSLQALDASKDRFAGFNLIVAEWDPRAGVWSMHYTSNRDLQPGRSIVSSRDGSANLGKGDAVSNSTWEPTRAGLPRWPKVELGCSLLDELIQDEEEDERILIDKAWQLLSTANPAPLLDRNQLRHTILIRPVFMNPSAPLPSTPTPFTRAPPGTEAPPPDVLPSSVDDPDKREGRDGFWYATRVQSVLLVDKRDPKGRAVFVERDAYEIDKASGKVRWSGVERRFELKAWGSEGGAGGAAVGLPAR</sequence>
<accession>A0A238FRS3</accession>
<proteinExistence type="predicted"/>
<dbReference type="PANTHER" id="PTHR17985:SF8">
    <property type="entry name" value="TRANSPORT AND GOLGI ORGANIZATION PROTEIN 2 HOMOLOG"/>
    <property type="match status" value="1"/>
</dbReference>
<keyword evidence="3" id="KW-1185">Reference proteome</keyword>
<organism evidence="2 3">
    <name type="scientific">Microbotryum intermedium</name>
    <dbReference type="NCBI Taxonomy" id="269621"/>
    <lineage>
        <taxon>Eukaryota</taxon>
        <taxon>Fungi</taxon>
        <taxon>Dikarya</taxon>
        <taxon>Basidiomycota</taxon>
        <taxon>Pucciniomycotina</taxon>
        <taxon>Microbotryomycetes</taxon>
        <taxon>Microbotryales</taxon>
        <taxon>Microbotryaceae</taxon>
        <taxon>Microbotryum</taxon>
    </lineage>
</organism>
<feature type="region of interest" description="Disordered" evidence="1">
    <location>
        <begin position="268"/>
        <end position="304"/>
    </location>
</feature>
<evidence type="ECO:0000313" key="2">
    <source>
        <dbReference type="EMBL" id="SCV74663.1"/>
    </source>
</evidence>
<evidence type="ECO:0000313" key="3">
    <source>
        <dbReference type="Proteomes" id="UP000198372"/>
    </source>
</evidence>
<reference evidence="3" key="1">
    <citation type="submission" date="2016-09" db="EMBL/GenBank/DDBJ databases">
        <authorList>
            <person name="Jeantristanb JTB J.-T."/>
            <person name="Ricardo R."/>
        </authorList>
    </citation>
    <scope>NUCLEOTIDE SEQUENCE [LARGE SCALE GENOMIC DNA]</scope>
</reference>
<dbReference type="PANTHER" id="PTHR17985">
    <property type="entry name" value="SER/THR-RICH PROTEIN T10 IN DGCR REGION"/>
    <property type="match status" value="1"/>
</dbReference>
<dbReference type="AlphaFoldDB" id="A0A238FRS3"/>
<protein>
    <submittedName>
        <fullName evidence="2">BQ2448_7692 protein</fullName>
    </submittedName>
</protein>
<name>A0A238FRS3_9BASI</name>
<gene>
    <name evidence="2" type="ORF">BQ2448_7692</name>
</gene>